<keyword evidence="2" id="KW-1185">Reference proteome</keyword>
<reference evidence="1" key="1">
    <citation type="submission" date="2020-05" db="EMBL/GenBank/DDBJ databases">
        <title>Large-scale comparative analyses of tick genomes elucidate their genetic diversity and vector capacities.</title>
        <authorList>
            <person name="Jia N."/>
            <person name="Wang J."/>
            <person name="Shi W."/>
            <person name="Du L."/>
            <person name="Sun Y."/>
            <person name="Zhan W."/>
            <person name="Jiang J."/>
            <person name="Wang Q."/>
            <person name="Zhang B."/>
            <person name="Ji P."/>
            <person name="Sakyi L.B."/>
            <person name="Cui X."/>
            <person name="Yuan T."/>
            <person name="Jiang B."/>
            <person name="Yang W."/>
            <person name="Lam T.T.-Y."/>
            <person name="Chang Q."/>
            <person name="Ding S."/>
            <person name="Wang X."/>
            <person name="Zhu J."/>
            <person name="Ruan X."/>
            <person name="Zhao L."/>
            <person name="Wei J."/>
            <person name="Que T."/>
            <person name="Du C."/>
            <person name="Cheng J."/>
            <person name="Dai P."/>
            <person name="Han X."/>
            <person name="Huang E."/>
            <person name="Gao Y."/>
            <person name="Liu J."/>
            <person name="Shao H."/>
            <person name="Ye R."/>
            <person name="Li L."/>
            <person name="Wei W."/>
            <person name="Wang X."/>
            <person name="Wang C."/>
            <person name="Yang T."/>
            <person name="Huo Q."/>
            <person name="Li W."/>
            <person name="Guo W."/>
            <person name="Chen H."/>
            <person name="Zhou L."/>
            <person name="Ni X."/>
            <person name="Tian J."/>
            <person name="Zhou Y."/>
            <person name="Sheng Y."/>
            <person name="Liu T."/>
            <person name="Pan Y."/>
            <person name="Xia L."/>
            <person name="Li J."/>
            <person name="Zhao F."/>
            <person name="Cao W."/>
        </authorList>
    </citation>
    <scope>NUCLEOTIDE SEQUENCE</scope>
    <source>
        <strain evidence="1">Dsil-2018</strain>
    </source>
</reference>
<protein>
    <submittedName>
        <fullName evidence="1">Uncharacterized protein</fullName>
    </submittedName>
</protein>
<evidence type="ECO:0000313" key="1">
    <source>
        <dbReference type="EMBL" id="KAH7944887.1"/>
    </source>
</evidence>
<sequence length="185" mass="20393">MPPLLSQTYRSPEGGGRSQRIYLQLWDTAGQEKFRSLTTAFFRDAMGFLVLFDLTSEQSFLSIRSWLEQLRTHAYCENPDVVLCGNKADLEEGRAVTEERARAEAAKHGFPYFETSAATGHNVGRAVDALLELVMRRIQQTVDRGGGGQALPHHAGPRSPLSDGDPLRRAPGEDPLPPTHNGCTC</sequence>
<accession>A0ACB8CIZ9</accession>
<comment type="caution">
    <text evidence="1">The sequence shown here is derived from an EMBL/GenBank/DDBJ whole genome shotgun (WGS) entry which is preliminary data.</text>
</comment>
<evidence type="ECO:0000313" key="2">
    <source>
        <dbReference type="Proteomes" id="UP000821865"/>
    </source>
</evidence>
<gene>
    <name evidence="1" type="ORF">HPB49_001590</name>
</gene>
<dbReference type="EMBL" id="CM023475">
    <property type="protein sequence ID" value="KAH7944887.1"/>
    <property type="molecule type" value="Genomic_DNA"/>
</dbReference>
<dbReference type="Proteomes" id="UP000821865">
    <property type="component" value="Chromosome 6"/>
</dbReference>
<proteinExistence type="predicted"/>
<name>A0ACB8CIZ9_DERSI</name>
<organism evidence="1 2">
    <name type="scientific">Dermacentor silvarum</name>
    <name type="common">Tick</name>
    <dbReference type="NCBI Taxonomy" id="543639"/>
    <lineage>
        <taxon>Eukaryota</taxon>
        <taxon>Metazoa</taxon>
        <taxon>Ecdysozoa</taxon>
        <taxon>Arthropoda</taxon>
        <taxon>Chelicerata</taxon>
        <taxon>Arachnida</taxon>
        <taxon>Acari</taxon>
        <taxon>Parasitiformes</taxon>
        <taxon>Ixodida</taxon>
        <taxon>Ixodoidea</taxon>
        <taxon>Ixodidae</taxon>
        <taxon>Rhipicephalinae</taxon>
        <taxon>Dermacentor</taxon>
    </lineage>
</organism>